<dbReference type="GO" id="GO:0016779">
    <property type="term" value="F:nucleotidyltransferase activity"/>
    <property type="evidence" value="ECO:0007669"/>
    <property type="project" value="InterPro"/>
</dbReference>
<evidence type="ECO:0000313" key="3">
    <source>
        <dbReference type="Proteomes" id="UP000179242"/>
    </source>
</evidence>
<dbReference type="InterPro" id="IPR043519">
    <property type="entry name" value="NT_sf"/>
</dbReference>
<comment type="caution">
    <text evidence="2">The sequence shown here is derived from an EMBL/GenBank/DDBJ whole genome shotgun (WGS) entry which is preliminary data.</text>
</comment>
<sequence>MRYHQTFNSIIGQGSKLKGLRVLAQSGEDLNGREIARSAGLAQRIVHVSLLALFKSGIVLMRKSGKSNLYRINAENILVSEALLPLFKLEKTLLKKVSDKIKNAFPRVISIILFGSVAAGKEGENSDLDLLVVFPQNADLEAAEKIFDNLNFDISKKFGNGISPLALTVNEIKKRYKSKNAFFRNIVESGRLLYGKTIMELVYGQ</sequence>
<dbReference type="InterPro" id="IPR002934">
    <property type="entry name" value="Polymerase_NTP_transf_dom"/>
</dbReference>
<dbReference type="Gene3D" id="1.10.10.10">
    <property type="entry name" value="Winged helix-like DNA-binding domain superfamily/Winged helix DNA-binding domain"/>
    <property type="match status" value="1"/>
</dbReference>
<dbReference type="AlphaFoldDB" id="A0A1F4U839"/>
<proteinExistence type="predicted"/>
<dbReference type="InterPro" id="IPR036390">
    <property type="entry name" value="WH_DNA-bd_sf"/>
</dbReference>
<evidence type="ECO:0000259" key="1">
    <source>
        <dbReference type="Pfam" id="PF01909"/>
    </source>
</evidence>
<dbReference type="EMBL" id="MEUJ01000004">
    <property type="protein sequence ID" value="OGC40463.1"/>
    <property type="molecule type" value="Genomic_DNA"/>
</dbReference>
<evidence type="ECO:0000313" key="2">
    <source>
        <dbReference type="EMBL" id="OGC40463.1"/>
    </source>
</evidence>
<dbReference type="CDD" id="cd05403">
    <property type="entry name" value="NT_KNTase_like"/>
    <property type="match status" value="1"/>
</dbReference>
<feature type="domain" description="Polymerase nucleotidyl transferase" evidence="1">
    <location>
        <begin position="94"/>
        <end position="146"/>
    </location>
</feature>
<dbReference type="SUPFAM" id="SSF81301">
    <property type="entry name" value="Nucleotidyltransferase"/>
    <property type="match status" value="1"/>
</dbReference>
<protein>
    <recommendedName>
        <fullName evidence="1">Polymerase nucleotidyl transferase domain-containing protein</fullName>
    </recommendedName>
</protein>
<dbReference type="Gene3D" id="3.30.460.10">
    <property type="entry name" value="Beta Polymerase, domain 2"/>
    <property type="match status" value="1"/>
</dbReference>
<reference evidence="2 3" key="1">
    <citation type="journal article" date="2016" name="Nat. Commun.">
        <title>Thousands of microbial genomes shed light on interconnected biogeochemical processes in an aquifer system.</title>
        <authorList>
            <person name="Anantharaman K."/>
            <person name="Brown C.T."/>
            <person name="Hug L.A."/>
            <person name="Sharon I."/>
            <person name="Castelle C.J."/>
            <person name="Probst A.J."/>
            <person name="Thomas B.C."/>
            <person name="Singh A."/>
            <person name="Wilkins M.J."/>
            <person name="Karaoz U."/>
            <person name="Brodie E.L."/>
            <person name="Williams K.H."/>
            <person name="Hubbard S.S."/>
            <person name="Banfield J.F."/>
        </authorList>
    </citation>
    <scope>NUCLEOTIDE SEQUENCE [LARGE SCALE GENOMIC DNA]</scope>
</reference>
<dbReference type="SUPFAM" id="SSF46785">
    <property type="entry name" value="Winged helix' DNA-binding domain"/>
    <property type="match status" value="1"/>
</dbReference>
<dbReference type="Pfam" id="PF01909">
    <property type="entry name" value="NTP_transf_2"/>
    <property type="match status" value="1"/>
</dbReference>
<dbReference type="Proteomes" id="UP000179242">
    <property type="component" value="Unassembled WGS sequence"/>
</dbReference>
<organism evidence="2 3">
    <name type="scientific">candidate division WOR-1 bacterium RIFOXYC2_FULL_46_14</name>
    <dbReference type="NCBI Taxonomy" id="1802587"/>
    <lineage>
        <taxon>Bacteria</taxon>
        <taxon>Bacillati</taxon>
        <taxon>Saganbacteria</taxon>
    </lineage>
</organism>
<gene>
    <name evidence="2" type="ORF">A2438_04310</name>
</gene>
<dbReference type="InterPro" id="IPR036388">
    <property type="entry name" value="WH-like_DNA-bd_sf"/>
</dbReference>
<dbReference type="PANTHER" id="PTHR33933:SF1">
    <property type="entry name" value="PROTEIN ADENYLYLTRANSFERASE MNTA-RELATED"/>
    <property type="match status" value="1"/>
</dbReference>
<name>A0A1F4U839_UNCSA</name>
<dbReference type="PANTHER" id="PTHR33933">
    <property type="entry name" value="NUCLEOTIDYLTRANSFERASE"/>
    <property type="match status" value="1"/>
</dbReference>
<dbReference type="InterPro" id="IPR052548">
    <property type="entry name" value="Type_VII_TA_antitoxin"/>
</dbReference>
<accession>A0A1F4U839</accession>